<evidence type="ECO:0000313" key="2">
    <source>
        <dbReference type="EMBL" id="STP30369.1"/>
    </source>
</evidence>
<dbReference type="InterPro" id="IPR014509">
    <property type="entry name" value="YjdF-like"/>
</dbReference>
<proteinExistence type="predicted"/>
<evidence type="ECO:0000256" key="1">
    <source>
        <dbReference type="SAM" id="Phobius"/>
    </source>
</evidence>
<keyword evidence="1" id="KW-0472">Membrane</keyword>
<keyword evidence="1" id="KW-0812">Transmembrane</keyword>
<sequence length="223" mass="25240">MSKTVKKVQITLVVFGLFVVCYNIFEFITNKYSKTQGITFIIESLAGIVLIFLPQIMKKLFHLYIPDAIVLFYWFFLFISVFLGTGMHLISIISFWDKILHAVSPMVLTALGYGLIGLLLKKAPIAKTSPWLFLLFGFAFAGLCGVFWEFWEFLCDQFLGMNLQRFAASDGTLFVGRAALMDTMGDLLTNTVGALLMGIFAWVQGKNDPAYFKSYRLEIIKSK</sequence>
<feature type="transmembrane region" description="Helical" evidence="1">
    <location>
        <begin position="37"/>
        <end position="56"/>
    </location>
</feature>
<evidence type="ECO:0000313" key="3">
    <source>
        <dbReference type="Proteomes" id="UP000254070"/>
    </source>
</evidence>
<keyword evidence="1" id="KW-1133">Transmembrane helix</keyword>
<dbReference type="AlphaFoldDB" id="A0A377KMH5"/>
<dbReference type="RefSeq" id="WP_115235760.1">
    <property type="nucleotide sequence ID" value="NZ_UGIF01000002.1"/>
</dbReference>
<accession>A0A377KMH5</accession>
<feature type="transmembrane region" description="Helical" evidence="1">
    <location>
        <begin position="99"/>
        <end position="120"/>
    </location>
</feature>
<protein>
    <submittedName>
        <fullName evidence="2">Membrane protein</fullName>
    </submittedName>
</protein>
<reference evidence="2 3" key="1">
    <citation type="submission" date="2018-06" db="EMBL/GenBank/DDBJ databases">
        <authorList>
            <consortium name="Pathogen Informatics"/>
            <person name="Doyle S."/>
        </authorList>
    </citation>
    <scope>NUCLEOTIDE SEQUENCE [LARGE SCALE GENOMIC DNA]</scope>
    <source>
        <strain evidence="2 3">NCTC8129</strain>
    </source>
</reference>
<dbReference type="Pfam" id="PF09997">
    <property type="entry name" value="DUF2238"/>
    <property type="match status" value="1"/>
</dbReference>
<organism evidence="2 3">
    <name type="scientific">Enterococcus durans</name>
    <dbReference type="NCBI Taxonomy" id="53345"/>
    <lineage>
        <taxon>Bacteria</taxon>
        <taxon>Bacillati</taxon>
        <taxon>Bacillota</taxon>
        <taxon>Bacilli</taxon>
        <taxon>Lactobacillales</taxon>
        <taxon>Enterococcaceae</taxon>
        <taxon>Enterococcus</taxon>
    </lineage>
</organism>
<feature type="transmembrane region" description="Helical" evidence="1">
    <location>
        <begin position="7"/>
        <end position="25"/>
    </location>
</feature>
<feature type="transmembrane region" description="Helical" evidence="1">
    <location>
        <begin position="187"/>
        <end position="203"/>
    </location>
</feature>
<feature type="transmembrane region" description="Helical" evidence="1">
    <location>
        <begin position="68"/>
        <end position="93"/>
    </location>
</feature>
<dbReference type="Proteomes" id="UP000254070">
    <property type="component" value="Unassembled WGS sequence"/>
</dbReference>
<gene>
    <name evidence="2" type="ORF">NCTC8129_02612</name>
</gene>
<dbReference type="EMBL" id="UGIF01000002">
    <property type="protein sequence ID" value="STP30369.1"/>
    <property type="molecule type" value="Genomic_DNA"/>
</dbReference>
<feature type="transmembrane region" description="Helical" evidence="1">
    <location>
        <begin position="132"/>
        <end position="151"/>
    </location>
</feature>
<name>A0A377KMH5_9ENTE</name>